<evidence type="ECO:0000259" key="1">
    <source>
        <dbReference type="Pfam" id="PF08543"/>
    </source>
</evidence>
<dbReference type="InterPro" id="IPR036409">
    <property type="entry name" value="Aldolase_II/adducin_N_sf"/>
</dbReference>
<dbReference type="RefSeq" id="WP_054845800.1">
    <property type="nucleotide sequence ID" value="NZ_AP018929.1"/>
</dbReference>
<dbReference type="Pfam" id="PF08543">
    <property type="entry name" value="Phos_pyr_kin"/>
    <property type="match status" value="1"/>
</dbReference>
<reference evidence="3 4" key="1">
    <citation type="journal article" date="2020" name="Int. J. Syst. Evol. Microbiol.">
        <title>Sulfuracidifex tepidarius gen. nov., sp. nov. and transfer of Sulfolobus metallicus Huber and Stetter 1992 to the genus Sulfuracidifex as Sulfuracidifex metallicus comb. nov.</title>
        <authorList>
            <person name="Itoh T."/>
            <person name="Miura T."/>
            <person name="Sakai H.D."/>
            <person name="Kato S."/>
            <person name="Ohkuma M."/>
            <person name="Takashina T."/>
        </authorList>
    </citation>
    <scope>NUCLEOTIDE SEQUENCE [LARGE SCALE GENOMIC DNA]</scope>
    <source>
        <strain evidence="3 4">IC-006</strain>
    </source>
</reference>
<protein>
    <submittedName>
        <fullName evidence="3">Bifunctional thiamine biosynthesis protein ThiDN</fullName>
    </submittedName>
</protein>
<dbReference type="EMBL" id="AP018929">
    <property type="protein sequence ID" value="BBG25236.1"/>
    <property type="molecule type" value="Genomic_DNA"/>
</dbReference>
<dbReference type="CDD" id="cd01169">
    <property type="entry name" value="HMPP_kinase"/>
    <property type="match status" value="1"/>
</dbReference>
<dbReference type="GeneID" id="41716270"/>
<dbReference type="InterPro" id="IPR019293">
    <property type="entry name" value="ThiN"/>
</dbReference>
<evidence type="ECO:0000313" key="4">
    <source>
        <dbReference type="Proteomes" id="UP000322983"/>
    </source>
</evidence>
<name>A0A510DYC8_9CREN</name>
<dbReference type="PANTHER" id="PTHR20858">
    <property type="entry name" value="PHOSPHOMETHYLPYRIMIDINE KINASE"/>
    <property type="match status" value="1"/>
</dbReference>
<dbReference type="Gene3D" id="3.40.225.10">
    <property type="entry name" value="Class II aldolase/adducin N-terminal domain"/>
    <property type="match status" value="1"/>
</dbReference>
<feature type="domain" description="Pyridoxamine kinase/Phosphomethylpyrimidine kinase" evidence="1">
    <location>
        <begin position="17"/>
        <end position="262"/>
    </location>
</feature>
<dbReference type="AlphaFoldDB" id="A0A510DYC8"/>
<dbReference type="SUPFAM" id="SSF53639">
    <property type="entry name" value="AraD/HMP-PK domain-like"/>
    <property type="match status" value="1"/>
</dbReference>
<proteinExistence type="predicted"/>
<dbReference type="GO" id="GO:0008902">
    <property type="term" value="F:hydroxymethylpyrimidine kinase activity"/>
    <property type="evidence" value="ECO:0007669"/>
    <property type="project" value="TreeGrafter"/>
</dbReference>
<evidence type="ECO:0000313" key="3">
    <source>
        <dbReference type="EMBL" id="BBG25236.1"/>
    </source>
</evidence>
<sequence length="449" mass="49579">MQRVDSRDTLLSIAGYDSGNGAGVETDLKVFDFFGFHGAGAITAITAQNTTGVKGIYPVKAEELRHQIRTIVEDFHVSGIKTGMIYSADQVDVVLEEVDRLEAASHHVPLVVDPVIFAKDGTPLIKDVEHFKQLLRRALVVTPNAVEASLLMGGGKEVEDPVSACRELLNSFGSKYVVLKGGHIPGEKARDVLCWRGGHAEYILPRLENTDTHGTGSVFASALLSSYLKGSNMVNAVSEAKTVVYWGIKHGLHVGKGIGPIDPLVKMRKDFHKYHVLEEMREFAKFISEEKGFSKLIPEVQSNLAHSIPPNLVDGLEDIATYQGRIIKEWDGKVRVGFPAVFGNPTHTVRLLNGLIKRGVLADSLINVRFDERLIRKLSDEGYSVVEIFRENEPSWGEERTMDWIAEISSKEKASVAFDRGVKGKEAMIRIWSLGIDGLIRTLKLLLSE</sequence>
<dbReference type="OrthoDB" id="43786at2157"/>
<dbReference type="GO" id="GO:0008972">
    <property type="term" value="F:phosphomethylpyrimidine kinase activity"/>
    <property type="evidence" value="ECO:0007669"/>
    <property type="project" value="InterPro"/>
</dbReference>
<dbReference type="GO" id="GO:0009228">
    <property type="term" value="P:thiamine biosynthetic process"/>
    <property type="evidence" value="ECO:0007669"/>
    <property type="project" value="InterPro"/>
</dbReference>
<dbReference type="Pfam" id="PF10120">
    <property type="entry name" value="ThiN"/>
    <property type="match status" value="1"/>
</dbReference>
<dbReference type="STRING" id="1294262.GCA_001316085_01459"/>
<dbReference type="InterPro" id="IPR013749">
    <property type="entry name" value="PM/HMP-P_kinase-1"/>
</dbReference>
<evidence type="ECO:0000259" key="2">
    <source>
        <dbReference type="Pfam" id="PF10120"/>
    </source>
</evidence>
<feature type="domain" description="Thiamine-phosphate synthase ThiN" evidence="2">
    <location>
        <begin position="279"/>
        <end position="433"/>
    </location>
</feature>
<dbReference type="InterPro" id="IPR004399">
    <property type="entry name" value="HMP/HMP-P_kinase_dom"/>
</dbReference>
<dbReference type="InterPro" id="IPR029056">
    <property type="entry name" value="Ribokinase-like"/>
</dbReference>
<dbReference type="SUPFAM" id="SSF53613">
    <property type="entry name" value="Ribokinase-like"/>
    <property type="match status" value="1"/>
</dbReference>
<organism evidence="3 4">
    <name type="scientific">Sulfuracidifex tepidarius</name>
    <dbReference type="NCBI Taxonomy" id="1294262"/>
    <lineage>
        <taxon>Archaea</taxon>
        <taxon>Thermoproteota</taxon>
        <taxon>Thermoprotei</taxon>
        <taxon>Sulfolobales</taxon>
        <taxon>Sulfolobaceae</taxon>
        <taxon>Sulfuracidifex</taxon>
    </lineage>
</organism>
<dbReference type="PANTHER" id="PTHR20858:SF17">
    <property type="entry name" value="HYDROXYMETHYLPYRIMIDINE_PHOSPHOMETHYLPYRIMIDINE KINASE THI20-RELATED"/>
    <property type="match status" value="1"/>
</dbReference>
<dbReference type="Proteomes" id="UP000322983">
    <property type="component" value="Chromosome"/>
</dbReference>
<dbReference type="NCBIfam" id="TIGR00097">
    <property type="entry name" value="HMP-P_kinase"/>
    <property type="match status" value="1"/>
</dbReference>
<keyword evidence="4" id="KW-1185">Reference proteome</keyword>
<dbReference type="KEGG" id="step:IC006_2571"/>
<dbReference type="Gene3D" id="3.40.1190.20">
    <property type="match status" value="1"/>
</dbReference>
<gene>
    <name evidence="3" type="ORF">IC006_2571</name>
</gene>
<dbReference type="GO" id="GO:0005829">
    <property type="term" value="C:cytosol"/>
    <property type="evidence" value="ECO:0007669"/>
    <property type="project" value="TreeGrafter"/>
</dbReference>
<accession>A0A510DYC8</accession>